<dbReference type="InterPro" id="IPR036412">
    <property type="entry name" value="HAD-like_sf"/>
</dbReference>
<protein>
    <submittedName>
        <fullName evidence="4">Phosphoserine phosphatase SerB1</fullName>
        <ecNumber evidence="4">3.1.3.3</ecNumber>
    </submittedName>
</protein>
<keyword evidence="3" id="KW-0460">Magnesium</keyword>
<evidence type="ECO:0000256" key="1">
    <source>
        <dbReference type="ARBA" id="ARBA00022723"/>
    </source>
</evidence>
<dbReference type="NCBIfam" id="TIGR01488">
    <property type="entry name" value="HAD-SF-IB"/>
    <property type="match status" value="1"/>
</dbReference>
<gene>
    <name evidence="4" type="primary">serB1</name>
    <name evidence="4" type="ORF">Mlute_01418</name>
</gene>
<name>A0A399EQX6_9DEIN</name>
<dbReference type="OrthoDB" id="25607at2"/>
<keyword evidence="2 4" id="KW-0378">Hydrolase</keyword>
<reference evidence="4 5" key="1">
    <citation type="submission" date="2018-08" db="EMBL/GenBank/DDBJ databases">
        <title>Meiothermus luteus KCTC 52599 genome sequencing project.</title>
        <authorList>
            <person name="Da Costa M.S."/>
            <person name="Albuquerque L."/>
            <person name="Raposo P."/>
            <person name="Froufe H.J.C."/>
            <person name="Barroso C.S."/>
            <person name="Egas C."/>
        </authorList>
    </citation>
    <scope>NUCLEOTIDE SEQUENCE [LARGE SCALE GENOMIC DNA]</scope>
    <source>
        <strain evidence="4 5">KCTC 52599</strain>
    </source>
</reference>
<comment type="caution">
    <text evidence="4">The sequence shown here is derived from an EMBL/GenBank/DDBJ whole genome shotgun (WGS) entry which is preliminary data.</text>
</comment>
<proteinExistence type="predicted"/>
<keyword evidence="1" id="KW-0479">Metal-binding</keyword>
<dbReference type="RefSeq" id="WP_119360049.1">
    <property type="nucleotide sequence ID" value="NZ_QWKZ01000038.1"/>
</dbReference>
<accession>A0A399EQX6</accession>
<dbReference type="PANTHER" id="PTHR43344:SF13">
    <property type="entry name" value="PHOSPHATASE RV3661-RELATED"/>
    <property type="match status" value="1"/>
</dbReference>
<evidence type="ECO:0000256" key="3">
    <source>
        <dbReference type="ARBA" id="ARBA00022842"/>
    </source>
</evidence>
<dbReference type="Gene3D" id="1.20.1440.100">
    <property type="entry name" value="SG protein - dephosphorylation function"/>
    <property type="match status" value="1"/>
</dbReference>
<dbReference type="InterPro" id="IPR050582">
    <property type="entry name" value="HAD-like_SerB"/>
</dbReference>
<dbReference type="GO" id="GO:0046872">
    <property type="term" value="F:metal ion binding"/>
    <property type="evidence" value="ECO:0007669"/>
    <property type="project" value="UniProtKB-KW"/>
</dbReference>
<dbReference type="SUPFAM" id="SSF56784">
    <property type="entry name" value="HAD-like"/>
    <property type="match status" value="1"/>
</dbReference>
<dbReference type="EC" id="3.1.3.3" evidence="4"/>
<organism evidence="4 5">
    <name type="scientific">Meiothermus luteus</name>
    <dbReference type="NCBI Taxonomy" id="2026184"/>
    <lineage>
        <taxon>Bacteria</taxon>
        <taxon>Thermotogati</taxon>
        <taxon>Deinococcota</taxon>
        <taxon>Deinococci</taxon>
        <taxon>Thermales</taxon>
        <taxon>Thermaceae</taxon>
        <taxon>Meiothermus</taxon>
    </lineage>
</organism>
<dbReference type="GO" id="GO:0016787">
    <property type="term" value="F:hydrolase activity"/>
    <property type="evidence" value="ECO:0007669"/>
    <property type="project" value="UniProtKB-KW"/>
</dbReference>
<dbReference type="Proteomes" id="UP000265800">
    <property type="component" value="Unassembled WGS sequence"/>
</dbReference>
<evidence type="ECO:0000256" key="2">
    <source>
        <dbReference type="ARBA" id="ARBA00022801"/>
    </source>
</evidence>
<dbReference type="EMBL" id="QWKZ01000038">
    <property type="protein sequence ID" value="RIH85936.1"/>
    <property type="molecule type" value="Genomic_DNA"/>
</dbReference>
<sequence length="217" mass="23947">MNVVAADLEGTLTTGETWRGIAAWMQAHGRAGAYRAFLFRELPGVLFTRLGLRDRRAFQDGFMERAARLLAGLDQEGLARVAEWVVSTELWPKRRPEVLDELWAAQQQGRRVVLCSATYQPVLEAFARRMGEGVVALGTPLVMEGGVFSGRLEGPVRSGVHKAVQIREFLRGEALYAAYGDTLSDLALLELAEHPVAVYPEAALQAVARMRGWRVIG</sequence>
<dbReference type="Gene3D" id="3.40.50.1000">
    <property type="entry name" value="HAD superfamily/HAD-like"/>
    <property type="match status" value="1"/>
</dbReference>
<dbReference type="PANTHER" id="PTHR43344">
    <property type="entry name" value="PHOSPHOSERINE PHOSPHATASE"/>
    <property type="match status" value="1"/>
</dbReference>
<evidence type="ECO:0000313" key="5">
    <source>
        <dbReference type="Proteomes" id="UP000265800"/>
    </source>
</evidence>
<dbReference type="AlphaFoldDB" id="A0A399EQX6"/>
<evidence type="ECO:0000313" key="4">
    <source>
        <dbReference type="EMBL" id="RIH85936.1"/>
    </source>
</evidence>
<keyword evidence="5" id="KW-1185">Reference proteome</keyword>
<dbReference type="Pfam" id="PF12710">
    <property type="entry name" value="HAD"/>
    <property type="match status" value="1"/>
</dbReference>
<dbReference type="InterPro" id="IPR023214">
    <property type="entry name" value="HAD_sf"/>
</dbReference>